<dbReference type="Gene3D" id="3.40.50.2000">
    <property type="entry name" value="Glycogen Phosphorylase B"/>
    <property type="match status" value="1"/>
</dbReference>
<evidence type="ECO:0000259" key="9">
    <source>
        <dbReference type="Pfam" id="PF13844"/>
    </source>
</evidence>
<name>A0ABQ6MPR2_9STRA</name>
<evidence type="ECO:0000256" key="1">
    <source>
        <dbReference type="ARBA" id="ARBA00004922"/>
    </source>
</evidence>
<comment type="similarity">
    <text evidence="2">Belongs to the glycosyltransferase 41 family. O-GlcNAc transferase subfamily.</text>
</comment>
<dbReference type="InterPro" id="IPR019734">
    <property type="entry name" value="TPR_rpt"/>
</dbReference>
<evidence type="ECO:0000256" key="5">
    <source>
        <dbReference type="ARBA" id="ARBA00022679"/>
    </source>
</evidence>
<organism evidence="10 11">
    <name type="scientific">Tetraparma gracilis</name>
    <dbReference type="NCBI Taxonomy" id="2962635"/>
    <lineage>
        <taxon>Eukaryota</taxon>
        <taxon>Sar</taxon>
        <taxon>Stramenopiles</taxon>
        <taxon>Ochrophyta</taxon>
        <taxon>Bolidophyceae</taxon>
        <taxon>Parmales</taxon>
        <taxon>Triparmaceae</taxon>
        <taxon>Tetraparma</taxon>
    </lineage>
</organism>
<feature type="domain" description="O-GlcNAc transferase C-terminal" evidence="9">
    <location>
        <begin position="312"/>
        <end position="544"/>
    </location>
</feature>
<keyword evidence="6" id="KW-0677">Repeat</keyword>
<dbReference type="EC" id="2.4.1.255" evidence="3"/>
<evidence type="ECO:0000313" key="10">
    <source>
        <dbReference type="EMBL" id="GMI30365.1"/>
    </source>
</evidence>
<feature type="repeat" description="TPR" evidence="8">
    <location>
        <begin position="34"/>
        <end position="67"/>
    </location>
</feature>
<dbReference type="EMBL" id="BRYB01003096">
    <property type="protein sequence ID" value="GMI30365.1"/>
    <property type="molecule type" value="Genomic_DNA"/>
</dbReference>
<comment type="pathway">
    <text evidence="1">Protein modification; protein glycosylation.</text>
</comment>
<evidence type="ECO:0000256" key="4">
    <source>
        <dbReference type="ARBA" id="ARBA00022676"/>
    </source>
</evidence>
<dbReference type="PANTHER" id="PTHR44998:SF1">
    <property type="entry name" value="UDP-N-ACETYLGLUCOSAMINE--PEPTIDE N-ACETYLGLUCOSAMINYLTRANSFERASE 110 KDA SUBUNIT"/>
    <property type="match status" value="1"/>
</dbReference>
<evidence type="ECO:0000256" key="3">
    <source>
        <dbReference type="ARBA" id="ARBA00011970"/>
    </source>
</evidence>
<gene>
    <name evidence="10" type="ORF">TeGR_g13514</name>
</gene>
<evidence type="ECO:0000256" key="7">
    <source>
        <dbReference type="ARBA" id="ARBA00022803"/>
    </source>
</evidence>
<dbReference type="InterPro" id="IPR011990">
    <property type="entry name" value="TPR-like_helical_dom_sf"/>
</dbReference>
<protein>
    <recommendedName>
        <fullName evidence="3">protein O-GlcNAc transferase</fullName>
        <ecNumber evidence="3">2.4.1.255</ecNumber>
    </recommendedName>
</protein>
<dbReference type="Pfam" id="PF13414">
    <property type="entry name" value="TPR_11"/>
    <property type="match status" value="1"/>
</dbReference>
<comment type="caution">
    <text evidence="10">The sequence shown here is derived from an EMBL/GenBank/DDBJ whole genome shotgun (WGS) entry which is preliminary data.</text>
</comment>
<keyword evidence="7 8" id="KW-0802">TPR repeat</keyword>
<feature type="domain" description="O-GlcNAc transferase C-terminal" evidence="9">
    <location>
        <begin position="577"/>
        <end position="773"/>
    </location>
</feature>
<dbReference type="SUPFAM" id="SSF48452">
    <property type="entry name" value="TPR-like"/>
    <property type="match status" value="3"/>
</dbReference>
<dbReference type="InterPro" id="IPR029489">
    <property type="entry name" value="OGT/SEC/SPY_C"/>
</dbReference>
<dbReference type="PROSITE" id="PS50005">
    <property type="entry name" value="TPR"/>
    <property type="match status" value="1"/>
</dbReference>
<sequence length="807" mass="87771">MQAVEHATHLFNSGDRSSALSLLQRVALASPSLPEAHFYLAAIHQAGGDFLPSRAAYRRALELDPSRADAHCNLGKLHSDHGSPPELAAAAYAQALFLDPSHLQARINAGLHHHGLGEAAEAVRHYEVGLGHHPGSDELHYNLAVALAHRGSVVEAVEHYRLAIQARANNGGDHPEAWLNLAALHHRHGTLEDALWHYNRTVAAVLPPTLLGATLQAAISGLRPLAQDPALLRPVTDDPFLFEMLPMVLNNMGQALAALGRVREASVYHRNALALFEGRLADRDVGEEERRQVNDDILHTRSHLFRAAKASCDWSPFPSFPSLVSAIDAHQLSLSPPLQSAILPFDSLGLPVAPSWRARVAAVHAAGLSSFAASLPPAPLPPAPGRLKMGYICYDFNDHPTAHLAEGLFLHHNRTGKVVADAYNYGKDDGSDYRKNIVALVGGKEEEGGRFVEMSGDGHEEAASKVKAAQPHVLIDMQGFTLGGRPEITARRVAPVQVNYLIYPGTSGASFMDYVVGDKWVTPPEHQSHFVEKMALLPNCYQINVYGRHLEEAGRLAEGSPYQGFGLDERGGEAWATLRAHEDLPTSPSTFVFANFNKQDKLEPVIFHTWMNIMRRTPGSVLWLLEPSHKLKSSGIVENIRREAEFRGVSGSRIVFAKRVSKAEHLRRVSAADLFLDTFLYGAHSTATDALRGGLPVITVGGGSFARRVGISLTETLGEGMADYLLYSTAKEFEDAAALLGGGGGSEVLAKIRKGLAKTWEGKLFDTAEYTRNFERMGAAMYEIKSLCVGLGRDVCGEDLDYMQLVV</sequence>
<keyword evidence="11" id="KW-1185">Reference proteome</keyword>
<dbReference type="PANTHER" id="PTHR44998">
    <property type="match status" value="1"/>
</dbReference>
<reference evidence="10 11" key="1">
    <citation type="journal article" date="2023" name="Commun. Biol.">
        <title>Genome analysis of Parmales, the sister group of diatoms, reveals the evolutionary specialization of diatoms from phago-mixotrophs to photoautotrophs.</title>
        <authorList>
            <person name="Ban H."/>
            <person name="Sato S."/>
            <person name="Yoshikawa S."/>
            <person name="Yamada K."/>
            <person name="Nakamura Y."/>
            <person name="Ichinomiya M."/>
            <person name="Sato N."/>
            <person name="Blanc-Mathieu R."/>
            <person name="Endo H."/>
            <person name="Kuwata A."/>
            <person name="Ogata H."/>
        </authorList>
    </citation>
    <scope>NUCLEOTIDE SEQUENCE [LARGE SCALE GENOMIC DNA]</scope>
</reference>
<keyword evidence="5" id="KW-0808">Transferase</keyword>
<dbReference type="Gene3D" id="3.40.50.11380">
    <property type="match status" value="1"/>
</dbReference>
<evidence type="ECO:0000256" key="8">
    <source>
        <dbReference type="PROSITE-ProRule" id="PRU00339"/>
    </source>
</evidence>
<evidence type="ECO:0000313" key="11">
    <source>
        <dbReference type="Proteomes" id="UP001165060"/>
    </source>
</evidence>
<keyword evidence="4" id="KW-0328">Glycosyltransferase</keyword>
<evidence type="ECO:0000256" key="6">
    <source>
        <dbReference type="ARBA" id="ARBA00022737"/>
    </source>
</evidence>
<proteinExistence type="inferred from homology"/>
<dbReference type="Proteomes" id="UP001165060">
    <property type="component" value="Unassembled WGS sequence"/>
</dbReference>
<accession>A0ABQ6MPR2</accession>
<dbReference type="Pfam" id="PF13432">
    <property type="entry name" value="TPR_16"/>
    <property type="match status" value="1"/>
</dbReference>
<dbReference type="SMART" id="SM00028">
    <property type="entry name" value="TPR"/>
    <property type="match status" value="6"/>
</dbReference>
<evidence type="ECO:0000256" key="2">
    <source>
        <dbReference type="ARBA" id="ARBA00005386"/>
    </source>
</evidence>
<dbReference type="Gene3D" id="1.25.40.10">
    <property type="entry name" value="Tetratricopeptide repeat domain"/>
    <property type="match status" value="1"/>
</dbReference>
<dbReference type="Pfam" id="PF13844">
    <property type="entry name" value="Glyco_transf_41"/>
    <property type="match status" value="2"/>
</dbReference>